<protein>
    <submittedName>
        <fullName evidence="1">Uncharacterized protein</fullName>
    </submittedName>
</protein>
<dbReference type="EMBL" id="JAPUUL010000094">
    <property type="protein sequence ID" value="KAJ8132708.1"/>
    <property type="molecule type" value="Genomic_DNA"/>
</dbReference>
<dbReference type="Proteomes" id="UP001153332">
    <property type="component" value="Unassembled WGS sequence"/>
</dbReference>
<keyword evidence="2" id="KW-1185">Reference proteome</keyword>
<organism evidence="1 2">
    <name type="scientific">Lasiodiplodia mahajangana</name>
    <dbReference type="NCBI Taxonomy" id="1108764"/>
    <lineage>
        <taxon>Eukaryota</taxon>
        <taxon>Fungi</taxon>
        <taxon>Dikarya</taxon>
        <taxon>Ascomycota</taxon>
        <taxon>Pezizomycotina</taxon>
        <taxon>Dothideomycetes</taxon>
        <taxon>Dothideomycetes incertae sedis</taxon>
        <taxon>Botryosphaeriales</taxon>
        <taxon>Botryosphaeriaceae</taxon>
        <taxon>Lasiodiplodia</taxon>
    </lineage>
</organism>
<gene>
    <name evidence="1" type="ORF">O1611_g917</name>
</gene>
<sequence length="110" mass="12549">MVVDIIHLGQPSVSKSTLKQKLATLYEAAVSQISLFGLRAAFGGRRTTLFACIYDSVEARMKFDAKHRLVRAGLVRRVERRPKQNRSHFKNRRKMFRGTQKLVRQFASGG</sequence>
<accession>A0ACC2JYW0</accession>
<evidence type="ECO:0000313" key="2">
    <source>
        <dbReference type="Proteomes" id="UP001153332"/>
    </source>
</evidence>
<evidence type="ECO:0000313" key="1">
    <source>
        <dbReference type="EMBL" id="KAJ8132708.1"/>
    </source>
</evidence>
<proteinExistence type="predicted"/>
<reference evidence="1" key="1">
    <citation type="submission" date="2022-12" db="EMBL/GenBank/DDBJ databases">
        <title>Genome Sequence of Lasiodiplodia mahajangana.</title>
        <authorList>
            <person name="Buettner E."/>
        </authorList>
    </citation>
    <scope>NUCLEOTIDE SEQUENCE</scope>
    <source>
        <strain evidence="1">VT137</strain>
    </source>
</reference>
<comment type="caution">
    <text evidence="1">The sequence shown here is derived from an EMBL/GenBank/DDBJ whole genome shotgun (WGS) entry which is preliminary data.</text>
</comment>
<name>A0ACC2JYW0_9PEZI</name>